<name>A0A9W6S9P9_9ACTN</name>
<dbReference type="AlphaFoldDB" id="A0A9W6S9P9"/>
<reference evidence="1" key="1">
    <citation type="submission" date="2023-03" db="EMBL/GenBank/DDBJ databases">
        <title>Actinoallomurus iriomotensis NBRC 103684.</title>
        <authorList>
            <person name="Ichikawa N."/>
            <person name="Sato H."/>
            <person name="Tonouchi N."/>
        </authorList>
    </citation>
    <scope>NUCLEOTIDE SEQUENCE</scope>
    <source>
        <strain evidence="1">NBRC 103684</strain>
    </source>
</reference>
<evidence type="ECO:0000313" key="1">
    <source>
        <dbReference type="EMBL" id="GLY88272.1"/>
    </source>
</evidence>
<evidence type="ECO:0000313" key="2">
    <source>
        <dbReference type="Proteomes" id="UP001165074"/>
    </source>
</evidence>
<dbReference type="Proteomes" id="UP001165074">
    <property type="component" value="Unassembled WGS sequence"/>
</dbReference>
<gene>
    <name evidence="1" type="ORF">Airi02_062010</name>
</gene>
<accession>A0A9W6S9P9</accession>
<dbReference type="EMBL" id="BSTK01000010">
    <property type="protein sequence ID" value="GLY88272.1"/>
    <property type="molecule type" value="Genomic_DNA"/>
</dbReference>
<organism evidence="1 2">
    <name type="scientific">Actinoallomurus iriomotensis</name>
    <dbReference type="NCBI Taxonomy" id="478107"/>
    <lineage>
        <taxon>Bacteria</taxon>
        <taxon>Bacillati</taxon>
        <taxon>Actinomycetota</taxon>
        <taxon>Actinomycetes</taxon>
        <taxon>Streptosporangiales</taxon>
        <taxon>Thermomonosporaceae</taxon>
        <taxon>Actinoallomurus</taxon>
    </lineage>
</organism>
<proteinExistence type="predicted"/>
<sequence length="72" mass="7805">MVNVGRPDLMNVARYLGGVRPVVGVPFLIARPTRFSRPAIGLAALWAGAERLSILTTVFIIARIGLLCAYRP</sequence>
<comment type="caution">
    <text evidence="1">The sequence shown here is derived from an EMBL/GenBank/DDBJ whole genome shotgun (WGS) entry which is preliminary data.</text>
</comment>
<protein>
    <submittedName>
        <fullName evidence="1">Uncharacterized protein</fullName>
    </submittedName>
</protein>
<keyword evidence="2" id="KW-1185">Reference proteome</keyword>